<gene>
    <name evidence="1" type="ORF">CTRU02_207901</name>
</gene>
<dbReference type="Proteomes" id="UP000805649">
    <property type="component" value="Unassembled WGS sequence"/>
</dbReference>
<name>A0ACC3Z266_COLTU</name>
<evidence type="ECO:0000313" key="1">
    <source>
        <dbReference type="EMBL" id="KAL0938170.1"/>
    </source>
</evidence>
<reference evidence="1 2" key="1">
    <citation type="journal article" date="2020" name="Phytopathology">
        <title>Genome Sequence Resources of Colletotrichum truncatum, C. plurivorum, C. musicola, and C. sojae: Four Species Pathogenic to Soybean (Glycine max).</title>
        <authorList>
            <person name="Rogerio F."/>
            <person name="Boufleur T.R."/>
            <person name="Ciampi-Guillardi M."/>
            <person name="Sukno S.A."/>
            <person name="Thon M.R."/>
            <person name="Massola Junior N.S."/>
            <person name="Baroncelli R."/>
        </authorList>
    </citation>
    <scope>NUCLEOTIDE SEQUENCE [LARGE SCALE GENOMIC DNA]</scope>
    <source>
        <strain evidence="1 2">CMES1059</strain>
    </source>
</reference>
<dbReference type="EMBL" id="VUJX02000004">
    <property type="protein sequence ID" value="KAL0938170.1"/>
    <property type="molecule type" value="Genomic_DNA"/>
</dbReference>
<sequence length="2526" mass="277822">MSLKAVIFGPQASEGLGNPALGEIRSAMRELSHLQPLMEAVRNLPTLFKSLVNHNPSLEQTPGGWSAIQMVRWMNQEFDDISAHTKCSWNSIAAPISVLVNIVQYSQYLHNSGTAHGQVLDQIKEGGCQGFCLGLLSAAATAISTDEKALALNGAAAIQLAFCMGVYADFDQISLKSGSTTAFVLRRQGGSELDMSRVRSMLSEIDVSLPHIIRLVLQSVNLRKQTKPYIATRIDRESCTVVMPNASAAQIQRYIPPDMYTLRPLNLQARYHSQAMSQRRDCLLRFYNKEQALRFPGSTQLLAPVYSNSDGSVLGDQPIHELILGCIMTKMADWHLVVSKMAKKLSVLPEPSKVLELGIVRSLASSRLPGLTAIRPSFGLSTHSGSTSSQPTTRTFPDIAVAIVGMGCRFPGAESLEDLWGIINSGQSLCQEIPMERFDTNDLRRTPKVKRFFANLIDDVESFDHRMFQKTSREAASMDPQQRLLLQVAYHTLESANYFNGPMPLNKDIGCYIGVCANDYADNVASHPPNAFSTLGTLRAFLAGRISHYFGWTGESSTIDTACSSSAVAINKACTDIIAGKCKAALAGGANIFTSPNYFQNLHAGKFLSPTGQCKSFDASADGYCRGEGVGLVMLKKLSEAQAAGDEILAVIPGSAVRQNSNETYITVPHGPSQSDLYEEVLKYSKMAPEDVTYVEAHGTGTPVGDPIEFESIRRVFGGQQLQRNRQNLLHVGSIKANIGHTESASGVAAVIKAVLMIHHKRIPPQANFVSLNPQIKLSESDGMAITKTGMEWKSSGPLTVCVNNYGASGSNAALIVTEPPPRSTRIVHSSGEAVSQAVSFPFRMTAFSQDSLAANISALRKYIDEKSAVEKGNIAYNLASKQNLSLPFATLFTATSVQQLRETLHTHDSSNVLRLPLPEKARPIIMAFGGQTSKSVALDESLYRSCGLLRFHLDQCQRELKQLGFPGIFPQIFQAEPIEDPVILHSALFSLQYSFAKSWIDSGITIARVVGHSFGELTAMCVSGILSLSDGLNLAAGRARLMSEKWGPETGSMLMVEADTEILSEVFSALNVEVACRNAPQLTVISGSLSEIEQAQNLIKQNPKLSHCKTRILNVPYAFHSRFTEPILDDLESLAASLTFREPTIPFETCLDEATQDLPWAQRIREHTRRPVFFTQAVQRLHGKLNGCFWLEAGANSGITTMARRALGEKASEHSFSGLSSREGAALRDSLAQATLDLWADSHSVTFWEFHPSQKGSYSCLPLLPPYQFERSRHWLEWTDSGVGQETQSSNLDTSSSENSRRLLTLKTQTEKSLEFIVDPEHETWKRLVQGHAVVGQPLCPAPMFMELASEAALKALGYDVKPETLSVTWRNLQMDEALGASTDCLIHLFLQQIESSRSWSFSFVSWPRKDPGAKPVKHASGEVRLLAAEDAKETPRFAHYETALRHTIPQIQTADASETVGLRGPLVYSVFSRVVTYDNDYKGIWDVVAKGSEAIGRVRLSSDSQVQGFENMITNPLAMDNFVQVSGIHVNSLSGMCSDNEVFVCTRIGKVEIGPEFSTASNRRWTVLSMYRDCDGKNIDNDIYVYDDATERIVVTIHGARFSRVLIKSLNRALASRNGEVRSNTNQKPPTPEPASPRIKPQHQSFSAAKPPQAPNVDSVREDEVFALLARVAEIDLSALSNDASLADLGIDSLLSTEVLTEVNEKFSIELSDTEYQNMVFVRDLVQGIRRHRPSKDISGTLPSPPLSDSGSCSEPDDQKSTSASTPTSVSGDAAAGLCITSNPHAHHGKTAIQLHDAYETFQHVKAASDEYTNSYGAPGFWGEVYPYQAALVVQYVVEAFPQLGCDLSTFKEGDELPPIEYSQKNALLALQLFEILADASLIRRRGKTWVRTNKPLPSKPSSEQLQQILKLFPRHASEHKLLDVTAKPLADCMTGAADPLTLVFRNKENATLLEDVYTNAPFYLAAGKQLCSFVEGTLSKTAAKASGEPIQILEIGGGTASTTKHVLRTLCDAGIPFVYTFTDVAAALVGRAKQKLPGFLSSASGKLEFRTLNVTKEPAPELLNKFHLVISTNCVHATADLTTSLTNIKKMLVADGMVSLVEFTKNLFWFDLVFGLMDGWWSMTDGREHVLADEYFWQKSFQNAGFEHVDWTGGDQAESNMLRIITGFKTCSKPKPVVSGKRFEVETIMFKQTGENRLFADVYLPPANHSTSKVWSVALLFHGGGYITLSRRDINLKYIQQLHDDGILPISVDYRLCPESNILEGAMADACSALEWARQELPSIKLGRPDLKIGPKVFAIGWSSGGHLAMTLAWTALEQRLFPPQAILAFYCPSFLESESWTKPNFPSDTHGLANEPYDLFEGVQNYPITEYRAKKSNQPVMPGKWLAPNDPRSRIILHGNWKGQLLPLWLNGVPKSQGISQSKKDYEAMEIPSPERVASISPHAQVLKGTYRTPTFMIHGTEDDLIPFQQTQAMSELLVRNGIESELALVENGQHLLDLQDDPEKKIEKEIGKGFAFLRRFL</sequence>
<evidence type="ECO:0000313" key="2">
    <source>
        <dbReference type="Proteomes" id="UP000805649"/>
    </source>
</evidence>
<comment type="caution">
    <text evidence="1">The sequence shown here is derived from an EMBL/GenBank/DDBJ whole genome shotgun (WGS) entry which is preliminary data.</text>
</comment>
<keyword evidence="2" id="KW-1185">Reference proteome</keyword>
<proteinExistence type="predicted"/>
<protein>
    <submittedName>
        <fullName evidence="1">Polyketide synthase</fullName>
    </submittedName>
</protein>
<organism evidence="1 2">
    <name type="scientific">Colletotrichum truncatum</name>
    <name type="common">Anthracnose fungus</name>
    <name type="synonym">Colletotrichum capsici</name>
    <dbReference type="NCBI Taxonomy" id="5467"/>
    <lineage>
        <taxon>Eukaryota</taxon>
        <taxon>Fungi</taxon>
        <taxon>Dikarya</taxon>
        <taxon>Ascomycota</taxon>
        <taxon>Pezizomycotina</taxon>
        <taxon>Sordariomycetes</taxon>
        <taxon>Hypocreomycetidae</taxon>
        <taxon>Glomerellales</taxon>
        <taxon>Glomerellaceae</taxon>
        <taxon>Colletotrichum</taxon>
        <taxon>Colletotrichum truncatum species complex</taxon>
    </lineage>
</organism>
<accession>A0ACC3Z266</accession>